<keyword evidence="3" id="KW-1185">Reference proteome</keyword>
<dbReference type="Proteomes" id="UP000223913">
    <property type="component" value="Unassembled WGS sequence"/>
</dbReference>
<dbReference type="OrthoDB" id="978222at2"/>
<dbReference type="AlphaFoldDB" id="A0A2D0N3W0"/>
<evidence type="ECO:0000313" key="3">
    <source>
        <dbReference type="Proteomes" id="UP000223913"/>
    </source>
</evidence>
<dbReference type="RefSeq" id="WP_099153323.1">
    <property type="nucleotide sequence ID" value="NZ_PDUD01000033.1"/>
</dbReference>
<evidence type="ECO:0000313" key="2">
    <source>
        <dbReference type="EMBL" id="PHN03195.1"/>
    </source>
</evidence>
<name>A0A2D0N3W0_FLAN2</name>
<protein>
    <submittedName>
        <fullName evidence="2">Uncharacterized protein</fullName>
    </submittedName>
</protein>
<reference evidence="2 3" key="1">
    <citation type="submission" date="2017-10" db="EMBL/GenBank/DDBJ databases">
        <title>The draft genome sequence of Lewinella nigricans NBRC 102662.</title>
        <authorList>
            <person name="Wang K."/>
        </authorList>
    </citation>
    <scope>NUCLEOTIDE SEQUENCE [LARGE SCALE GENOMIC DNA]</scope>
    <source>
        <strain evidence="2 3">NBRC 102662</strain>
    </source>
</reference>
<sequence length="289" mass="33756">MGNKSTGPAADAIPSSIITALSMLLTKRLFNRIRQINWNMILLELFIVFVGVYLAFLLGNYQEKKRIASEAEKIYTSLKVELEGIRFNFPQRAAYQRSRNVEWDSLWDQGGYAPLYQWRYIQPQYDFTTIEYALKAQGSTIVNFELYESLTELYQGIKRLEHQELLLTDIGMEYRNVPADSNMPTDELAIRNADNRLLFYKFIDLSKLRAEVLGELVTHANNSLQIIDNRLGKDDRRRIEMDLIRENLPRLIAGRDLPEAMIKKQIEQQFPSLRERDIRQLMEELPGDK</sequence>
<comment type="caution">
    <text evidence="2">The sequence shown here is derived from an EMBL/GenBank/DDBJ whole genome shotgun (WGS) entry which is preliminary data.</text>
</comment>
<gene>
    <name evidence="2" type="ORF">CRP01_27765</name>
</gene>
<feature type="transmembrane region" description="Helical" evidence="1">
    <location>
        <begin position="42"/>
        <end position="61"/>
    </location>
</feature>
<keyword evidence="1" id="KW-1133">Transmembrane helix</keyword>
<evidence type="ECO:0000256" key="1">
    <source>
        <dbReference type="SAM" id="Phobius"/>
    </source>
</evidence>
<proteinExistence type="predicted"/>
<dbReference type="EMBL" id="PDUD01000033">
    <property type="protein sequence ID" value="PHN03195.1"/>
    <property type="molecule type" value="Genomic_DNA"/>
</dbReference>
<accession>A0A2D0N3W0</accession>
<keyword evidence="1" id="KW-0472">Membrane</keyword>
<keyword evidence="1" id="KW-0812">Transmembrane</keyword>
<organism evidence="2 3">
    <name type="scientific">Flavilitoribacter nigricans (strain ATCC 23147 / DSM 23189 / NBRC 102662 / NCIMB 1420 / SS-2)</name>
    <name type="common">Lewinella nigricans</name>
    <dbReference type="NCBI Taxonomy" id="1122177"/>
    <lineage>
        <taxon>Bacteria</taxon>
        <taxon>Pseudomonadati</taxon>
        <taxon>Bacteroidota</taxon>
        <taxon>Saprospiria</taxon>
        <taxon>Saprospirales</taxon>
        <taxon>Lewinellaceae</taxon>
        <taxon>Flavilitoribacter</taxon>
    </lineage>
</organism>